<proteinExistence type="predicted"/>
<keyword evidence="1" id="KW-0732">Signal</keyword>
<dbReference type="GO" id="GO:0005975">
    <property type="term" value="P:carbohydrate metabolic process"/>
    <property type="evidence" value="ECO:0007669"/>
    <property type="project" value="InterPro"/>
</dbReference>
<dbReference type="SUPFAM" id="SSF53955">
    <property type="entry name" value="Lysozyme-like"/>
    <property type="match status" value="1"/>
</dbReference>
<protein>
    <submittedName>
        <fullName evidence="2">Lysozyme-like domain-containing protein</fullName>
    </submittedName>
</protein>
<dbReference type="InterPro" id="IPR000400">
    <property type="entry name" value="Glyco_hydro_46"/>
</dbReference>
<dbReference type="Proteomes" id="UP001209540">
    <property type="component" value="Unassembled WGS sequence"/>
</dbReference>
<feature type="chain" id="PRO_5042206274" evidence="1">
    <location>
        <begin position="24"/>
        <end position="331"/>
    </location>
</feature>
<name>A0AAD5K0M0_9FUNG</name>
<reference evidence="2" key="2">
    <citation type="submission" date="2023-02" db="EMBL/GenBank/DDBJ databases">
        <authorList>
            <consortium name="DOE Joint Genome Institute"/>
            <person name="Mondo S.J."/>
            <person name="Chang Y."/>
            <person name="Wang Y."/>
            <person name="Ahrendt S."/>
            <person name="Andreopoulos W."/>
            <person name="Barry K."/>
            <person name="Beard J."/>
            <person name="Benny G.L."/>
            <person name="Blankenship S."/>
            <person name="Bonito G."/>
            <person name="Cuomo C."/>
            <person name="Desiro A."/>
            <person name="Gervers K.A."/>
            <person name="Hundley H."/>
            <person name="Kuo A."/>
            <person name="LaButti K."/>
            <person name="Lang B.F."/>
            <person name="Lipzen A."/>
            <person name="O'Donnell K."/>
            <person name="Pangilinan J."/>
            <person name="Reynolds N."/>
            <person name="Sandor L."/>
            <person name="Smith M.W."/>
            <person name="Tsang A."/>
            <person name="Grigoriev I.V."/>
            <person name="Stajich J.E."/>
            <person name="Spatafora J.W."/>
        </authorList>
    </citation>
    <scope>NUCLEOTIDE SEQUENCE</scope>
    <source>
        <strain evidence="2">RSA 2281</strain>
    </source>
</reference>
<keyword evidence="3" id="KW-1185">Reference proteome</keyword>
<accession>A0AAD5K0M0</accession>
<dbReference type="InterPro" id="IPR023346">
    <property type="entry name" value="Lysozyme-like_dom_sf"/>
</dbReference>
<sequence>MAVEKPMTTVLLFLLCITTIVSAYEGCQDKFSITDTTCSQFAFSSGGGATSNLLCYDMDKDMNTFYDLSSLPEVTWVDPRMVRIASMVTNVFENGDKIFGYAACQDIGDMRGFTCGYVGFTTGTNDANQVIREFSEIKPSNALLSHLGRLGELSQLNSCDITQRASTVGLESFCETWKQEACNEDQLFANFQKQWTLNNYLLPSARFAAGAGVTSALGQLIFYGNYTFLISIKEVTKPSINLVRILELTGARGDNESEQSYLTRFLTTRRQLQCCYPDNVWPLSATRSMDLQSLVDNFDTNQNLLAPVALPHFGQVVTGEEPDGIDARRCS</sequence>
<comment type="caution">
    <text evidence="2">The sequence shown here is derived from an EMBL/GenBank/DDBJ whole genome shotgun (WGS) entry which is preliminary data.</text>
</comment>
<dbReference type="GO" id="GO:0016977">
    <property type="term" value="F:chitosanase activity"/>
    <property type="evidence" value="ECO:0007669"/>
    <property type="project" value="InterPro"/>
</dbReference>
<dbReference type="EMBL" id="JAIXMP010000038">
    <property type="protein sequence ID" value="KAI9248532.1"/>
    <property type="molecule type" value="Genomic_DNA"/>
</dbReference>
<feature type="signal peptide" evidence="1">
    <location>
        <begin position="1"/>
        <end position="23"/>
    </location>
</feature>
<evidence type="ECO:0000313" key="2">
    <source>
        <dbReference type="EMBL" id="KAI9248532.1"/>
    </source>
</evidence>
<dbReference type="InterPro" id="IPR023099">
    <property type="entry name" value="Glyco_hydro_46_N"/>
</dbReference>
<reference evidence="2" key="1">
    <citation type="journal article" date="2022" name="IScience">
        <title>Evolution of zygomycete secretomes and the origins of terrestrial fungal ecologies.</title>
        <authorList>
            <person name="Chang Y."/>
            <person name="Wang Y."/>
            <person name="Mondo S."/>
            <person name="Ahrendt S."/>
            <person name="Andreopoulos W."/>
            <person name="Barry K."/>
            <person name="Beard J."/>
            <person name="Benny G.L."/>
            <person name="Blankenship S."/>
            <person name="Bonito G."/>
            <person name="Cuomo C."/>
            <person name="Desiro A."/>
            <person name="Gervers K.A."/>
            <person name="Hundley H."/>
            <person name="Kuo A."/>
            <person name="LaButti K."/>
            <person name="Lang B.F."/>
            <person name="Lipzen A."/>
            <person name="O'Donnell K."/>
            <person name="Pangilinan J."/>
            <person name="Reynolds N."/>
            <person name="Sandor L."/>
            <person name="Smith M.E."/>
            <person name="Tsang A."/>
            <person name="Grigoriev I.V."/>
            <person name="Stajich J.E."/>
            <person name="Spatafora J.W."/>
        </authorList>
    </citation>
    <scope>NUCLEOTIDE SEQUENCE</scope>
    <source>
        <strain evidence="2">RSA 2281</strain>
    </source>
</reference>
<evidence type="ECO:0000256" key="1">
    <source>
        <dbReference type="SAM" id="SignalP"/>
    </source>
</evidence>
<dbReference type="Gene3D" id="3.30.386.10">
    <property type="entry name" value="Chitosanase, subunit A, domain 2"/>
    <property type="match status" value="1"/>
</dbReference>
<dbReference type="GO" id="GO:0005576">
    <property type="term" value="C:extracellular region"/>
    <property type="evidence" value="ECO:0007669"/>
    <property type="project" value="InterPro"/>
</dbReference>
<gene>
    <name evidence="2" type="ORF">BDA99DRAFT_564766</name>
</gene>
<dbReference type="AlphaFoldDB" id="A0AAD5K0M0"/>
<evidence type="ECO:0000313" key="3">
    <source>
        <dbReference type="Proteomes" id="UP001209540"/>
    </source>
</evidence>
<dbReference type="Gene3D" id="1.20.141.10">
    <property type="entry name" value="Chitosanase, subunit A, domain 1"/>
    <property type="match status" value="1"/>
</dbReference>
<dbReference type="Pfam" id="PF01374">
    <property type="entry name" value="Glyco_hydro_46"/>
    <property type="match status" value="1"/>
</dbReference>
<organism evidence="2 3">
    <name type="scientific">Phascolomyces articulosus</name>
    <dbReference type="NCBI Taxonomy" id="60185"/>
    <lineage>
        <taxon>Eukaryota</taxon>
        <taxon>Fungi</taxon>
        <taxon>Fungi incertae sedis</taxon>
        <taxon>Mucoromycota</taxon>
        <taxon>Mucoromycotina</taxon>
        <taxon>Mucoromycetes</taxon>
        <taxon>Mucorales</taxon>
        <taxon>Lichtheimiaceae</taxon>
        <taxon>Phascolomyces</taxon>
    </lineage>
</organism>